<dbReference type="InterPro" id="IPR036513">
    <property type="entry name" value="STAS_dom_sf"/>
</dbReference>
<dbReference type="EMBL" id="JADIMM010000110">
    <property type="protein sequence ID" value="MBO8458464.1"/>
    <property type="molecule type" value="Genomic_DNA"/>
</dbReference>
<dbReference type="Gene3D" id="3.30.750.24">
    <property type="entry name" value="STAS domain"/>
    <property type="match status" value="1"/>
</dbReference>
<proteinExistence type="predicted"/>
<gene>
    <name evidence="2" type="ORF">IAA81_09610</name>
</gene>
<name>A0A9D9N2Z3_9SPIR</name>
<reference evidence="2" key="2">
    <citation type="journal article" date="2021" name="PeerJ">
        <title>Extensive microbial diversity within the chicken gut microbiome revealed by metagenomics and culture.</title>
        <authorList>
            <person name="Gilroy R."/>
            <person name="Ravi A."/>
            <person name="Getino M."/>
            <person name="Pursley I."/>
            <person name="Horton D.L."/>
            <person name="Alikhan N.F."/>
            <person name="Baker D."/>
            <person name="Gharbi K."/>
            <person name="Hall N."/>
            <person name="Watson M."/>
            <person name="Adriaenssens E.M."/>
            <person name="Foster-Nyarko E."/>
            <person name="Jarju S."/>
            <person name="Secka A."/>
            <person name="Antonio M."/>
            <person name="Oren A."/>
            <person name="Chaudhuri R.R."/>
            <person name="La Ragione R."/>
            <person name="Hildebrand F."/>
            <person name="Pallen M.J."/>
        </authorList>
    </citation>
    <scope>NUCLEOTIDE SEQUENCE</scope>
    <source>
        <strain evidence="2">10532</strain>
    </source>
</reference>
<evidence type="ECO:0000259" key="1">
    <source>
        <dbReference type="PROSITE" id="PS50801"/>
    </source>
</evidence>
<accession>A0A9D9N2Z3</accession>
<sequence>MEQIKLIEKHGPNYALLEVSGTINSYTISEFQTKVYSLVKETNLVLDMSQVTNLTSSGIGVLLAAYNDAEAAGNKLYIMKPTELVRLAIEATGFAQFFMIIHSLTEVL</sequence>
<dbReference type="CDD" id="cd07043">
    <property type="entry name" value="STAS_anti-anti-sigma_factors"/>
    <property type="match status" value="1"/>
</dbReference>
<protein>
    <submittedName>
        <fullName evidence="2">STAS domain-containing protein</fullName>
    </submittedName>
</protein>
<dbReference type="SUPFAM" id="SSF52091">
    <property type="entry name" value="SpoIIaa-like"/>
    <property type="match status" value="1"/>
</dbReference>
<dbReference type="PANTHER" id="PTHR33495">
    <property type="entry name" value="ANTI-SIGMA FACTOR ANTAGONIST TM_1081-RELATED-RELATED"/>
    <property type="match status" value="1"/>
</dbReference>
<dbReference type="AlphaFoldDB" id="A0A9D9N2Z3"/>
<feature type="domain" description="STAS" evidence="1">
    <location>
        <begin position="12"/>
        <end position="108"/>
    </location>
</feature>
<dbReference type="Pfam" id="PF01740">
    <property type="entry name" value="STAS"/>
    <property type="match status" value="1"/>
</dbReference>
<comment type="caution">
    <text evidence="2">The sequence shown here is derived from an EMBL/GenBank/DDBJ whole genome shotgun (WGS) entry which is preliminary data.</text>
</comment>
<dbReference type="Proteomes" id="UP000823638">
    <property type="component" value="Unassembled WGS sequence"/>
</dbReference>
<dbReference type="GO" id="GO:0043856">
    <property type="term" value="F:anti-sigma factor antagonist activity"/>
    <property type="evidence" value="ECO:0007669"/>
    <property type="project" value="TreeGrafter"/>
</dbReference>
<dbReference type="PROSITE" id="PS50801">
    <property type="entry name" value="STAS"/>
    <property type="match status" value="1"/>
</dbReference>
<organism evidence="2 3">
    <name type="scientific">Candidatus Gallitreponema excrementavium</name>
    <dbReference type="NCBI Taxonomy" id="2840840"/>
    <lineage>
        <taxon>Bacteria</taxon>
        <taxon>Pseudomonadati</taxon>
        <taxon>Spirochaetota</taxon>
        <taxon>Spirochaetia</taxon>
        <taxon>Spirochaetales</taxon>
        <taxon>Candidatus Gallitreponema</taxon>
    </lineage>
</organism>
<evidence type="ECO:0000313" key="3">
    <source>
        <dbReference type="Proteomes" id="UP000823638"/>
    </source>
</evidence>
<evidence type="ECO:0000313" key="2">
    <source>
        <dbReference type="EMBL" id="MBO8458464.1"/>
    </source>
</evidence>
<reference evidence="2" key="1">
    <citation type="submission" date="2020-10" db="EMBL/GenBank/DDBJ databases">
        <authorList>
            <person name="Gilroy R."/>
        </authorList>
    </citation>
    <scope>NUCLEOTIDE SEQUENCE</scope>
    <source>
        <strain evidence="2">10532</strain>
    </source>
</reference>
<dbReference type="InterPro" id="IPR002645">
    <property type="entry name" value="STAS_dom"/>
</dbReference>